<dbReference type="EMBL" id="LN853891">
    <property type="protein sequence ID" value="CRY96903.1"/>
    <property type="molecule type" value="Genomic_DNA"/>
</dbReference>
<sequence length="90" mass="10726">MRVEVHRRVTERHPQLTEDDVLEAWRNAYYEALRPKSPNFPEYLWIGIDGKGREVEMVGVMTEDGWLIYHANTPVSSRTAEEVERSRRRR</sequence>
<organism evidence="1">
    <name type="scientific">uncultured prokaryote</name>
    <dbReference type="NCBI Taxonomy" id="198431"/>
    <lineage>
        <taxon>unclassified sequences</taxon>
        <taxon>environmental samples</taxon>
    </lineage>
</organism>
<accession>A0A0H5Q4W5</accession>
<protein>
    <submittedName>
        <fullName evidence="1">Uncharacterized protein</fullName>
    </submittedName>
</protein>
<geneLocation type="plasmid" evidence="1">
    <name>pRGFK1325</name>
</geneLocation>
<reference evidence="1" key="1">
    <citation type="submission" date="2015-06" db="EMBL/GenBank/DDBJ databases">
        <authorList>
            <person name="Joergensen T."/>
        </authorList>
    </citation>
    <scope>NUCLEOTIDE SEQUENCE</scope>
    <source>
        <plasmid evidence="1">pRGFK1325</plasmid>
    </source>
</reference>
<dbReference type="AlphaFoldDB" id="A0A0H5Q4W5"/>
<proteinExistence type="predicted"/>
<evidence type="ECO:0000313" key="1">
    <source>
        <dbReference type="EMBL" id="CRY96903.1"/>
    </source>
</evidence>
<reference evidence="1" key="2">
    <citation type="submission" date="2015-07" db="EMBL/GenBank/DDBJ databases">
        <title>Plasmids, circular viruses and viroids from rat gut.</title>
        <authorList>
            <person name="Jorgensen T.J."/>
            <person name="Hansen M.A."/>
            <person name="Xu Z."/>
            <person name="Tabak M.A."/>
            <person name="Sorensen S.J."/>
            <person name="Hansen L.H."/>
        </authorList>
    </citation>
    <scope>NUCLEOTIDE SEQUENCE</scope>
    <source>
        <plasmid evidence="1">pRGFK1325</plasmid>
    </source>
</reference>
<keyword evidence="1" id="KW-0614">Plasmid</keyword>
<name>A0A0H5Q4W5_9ZZZZ</name>